<feature type="compositionally biased region" description="Polar residues" evidence="7">
    <location>
        <begin position="20"/>
        <end position="44"/>
    </location>
</feature>
<keyword evidence="5" id="KW-0777">Teichoic acid biosynthesis</keyword>
<organism evidence="8 9">
    <name type="scientific">Microlunatus elymi</name>
    <dbReference type="NCBI Taxonomy" id="2596828"/>
    <lineage>
        <taxon>Bacteria</taxon>
        <taxon>Bacillati</taxon>
        <taxon>Actinomycetota</taxon>
        <taxon>Actinomycetes</taxon>
        <taxon>Propionibacteriales</taxon>
        <taxon>Propionibacteriaceae</taxon>
        <taxon>Microlunatus</taxon>
    </lineage>
</organism>
<dbReference type="Pfam" id="PF04464">
    <property type="entry name" value="Glyphos_transf"/>
    <property type="match status" value="1"/>
</dbReference>
<keyword evidence="3" id="KW-1003">Cell membrane</keyword>
<evidence type="ECO:0000256" key="6">
    <source>
        <dbReference type="ARBA" id="ARBA00023136"/>
    </source>
</evidence>
<keyword evidence="6" id="KW-0472">Membrane</keyword>
<evidence type="ECO:0000256" key="2">
    <source>
        <dbReference type="ARBA" id="ARBA00010488"/>
    </source>
</evidence>
<dbReference type="InterPro" id="IPR051612">
    <property type="entry name" value="Teichoic_Acid_Biosynth"/>
</dbReference>
<accession>A0A516Q0F3</accession>
<dbReference type="RefSeq" id="WP_143986849.1">
    <property type="nucleotide sequence ID" value="NZ_CP041692.1"/>
</dbReference>
<evidence type="ECO:0000256" key="7">
    <source>
        <dbReference type="SAM" id="MobiDB-lite"/>
    </source>
</evidence>
<proteinExistence type="inferred from homology"/>
<evidence type="ECO:0000313" key="8">
    <source>
        <dbReference type="EMBL" id="QDP96888.1"/>
    </source>
</evidence>
<dbReference type="AlphaFoldDB" id="A0A516Q0F3"/>
<evidence type="ECO:0000256" key="3">
    <source>
        <dbReference type="ARBA" id="ARBA00022475"/>
    </source>
</evidence>
<comment type="similarity">
    <text evidence="2">Belongs to the CDP-glycerol glycerophosphotransferase family.</text>
</comment>
<reference evidence="8 9" key="1">
    <citation type="submission" date="2019-07" db="EMBL/GenBank/DDBJ databases">
        <title>Microlunatus dokdonensis sp. nov. isolated from the rhizospheric soil of the wild plant Elymus tsukushiensis.</title>
        <authorList>
            <person name="Ghim S.-Y."/>
            <person name="Hwang Y.-J."/>
            <person name="Son J.-S."/>
            <person name="Shin J.-H."/>
        </authorList>
    </citation>
    <scope>NUCLEOTIDE SEQUENCE [LARGE SCALE GENOMIC DNA]</scope>
    <source>
        <strain evidence="8 9">KUDC0627</strain>
    </source>
</reference>
<feature type="region of interest" description="Disordered" evidence="7">
    <location>
        <begin position="17"/>
        <end position="44"/>
    </location>
</feature>
<evidence type="ECO:0000256" key="5">
    <source>
        <dbReference type="ARBA" id="ARBA00022944"/>
    </source>
</evidence>
<keyword evidence="9" id="KW-1185">Reference proteome</keyword>
<evidence type="ECO:0000256" key="4">
    <source>
        <dbReference type="ARBA" id="ARBA00022679"/>
    </source>
</evidence>
<dbReference type="SUPFAM" id="SSF53756">
    <property type="entry name" value="UDP-Glycosyltransferase/glycogen phosphorylase"/>
    <property type="match status" value="1"/>
</dbReference>
<keyword evidence="4 8" id="KW-0808">Transferase</keyword>
<dbReference type="Proteomes" id="UP000319263">
    <property type="component" value="Chromosome"/>
</dbReference>
<evidence type="ECO:0000256" key="1">
    <source>
        <dbReference type="ARBA" id="ARBA00004202"/>
    </source>
</evidence>
<dbReference type="GO" id="GO:0019350">
    <property type="term" value="P:teichoic acid biosynthetic process"/>
    <property type="evidence" value="ECO:0007669"/>
    <property type="project" value="UniProtKB-KW"/>
</dbReference>
<dbReference type="PANTHER" id="PTHR37316:SF3">
    <property type="entry name" value="TEICHOIC ACID GLYCEROL-PHOSPHATE TRANSFERASE"/>
    <property type="match status" value="1"/>
</dbReference>
<dbReference type="KEGG" id="mik:FOE78_14045"/>
<dbReference type="GO" id="GO:0005886">
    <property type="term" value="C:plasma membrane"/>
    <property type="evidence" value="ECO:0007669"/>
    <property type="project" value="UniProtKB-SubCell"/>
</dbReference>
<dbReference type="InterPro" id="IPR043148">
    <property type="entry name" value="TagF_C"/>
</dbReference>
<dbReference type="InterPro" id="IPR043149">
    <property type="entry name" value="TagF_N"/>
</dbReference>
<dbReference type="GO" id="GO:0047355">
    <property type="term" value="F:CDP-glycerol glycerophosphotransferase activity"/>
    <property type="evidence" value="ECO:0007669"/>
    <property type="project" value="InterPro"/>
</dbReference>
<dbReference type="InterPro" id="IPR007554">
    <property type="entry name" value="Glycerophosphate_synth"/>
</dbReference>
<dbReference type="EMBL" id="CP041692">
    <property type="protein sequence ID" value="QDP96888.1"/>
    <property type="molecule type" value="Genomic_DNA"/>
</dbReference>
<protein>
    <submittedName>
        <fullName evidence="8">CDP-glycerol glycerophosphotransferase family protein</fullName>
    </submittedName>
</protein>
<dbReference type="OrthoDB" id="8549922at2"/>
<dbReference type="PANTHER" id="PTHR37316">
    <property type="entry name" value="TEICHOIC ACID GLYCEROL-PHOSPHATE PRIMASE"/>
    <property type="match status" value="1"/>
</dbReference>
<comment type="subcellular location">
    <subcellularLocation>
        <location evidence="1">Cell membrane</location>
        <topology evidence="1">Peripheral membrane protein</topology>
    </subcellularLocation>
</comment>
<dbReference type="Gene3D" id="3.40.50.11820">
    <property type="match status" value="1"/>
</dbReference>
<gene>
    <name evidence="8" type="ORF">FOE78_14045</name>
</gene>
<sequence>MTKIELGSPLKRLVGRVRQLSGSSASAPNPKQQDAQQPVESEQPPNALTSRLLRVCWAEPDYAGVRRLVLEGAAWRRGDTLNGTRVIGVRLVRGDNSYELPVEPLCSAAFNDFSKSPMQDRTHSGFRAVIDLIQLVPAELRDDASSVFEHTWQVQLVVRDEAGDVTDRLRDRDDGGSAGQLNAGFLGRGLLARPTWSKGRGLSIVVSRRAFSLRDVALEADQFVATVERRGDFAATTALLRRENTDIPLRLREADAGAVEISGSYAEALDLDPTSLRAQSWYLLVADADGATRHVHWQGDARHGFRQQSATDPRAAVRFGPNGVVRLDVHPYRLVVDRIDLTPGRSDDCGDSGRLRISGTCHAVCADPADWRLVAGRRTVEASGLEIGDGRFAIEFAQTAIHDWGLTPVPLALGDYELTTSVDRADRGPTAEAEVKATLDAELAETLPRTVRTAGNTFEIRRGRADALTIRIGPPLAAGERSKYTVRRLENRHVSGPVAPTDTVLLNSYFGKSVSDNSLAIADVIADRRPDLRLLWTVADYSVEVPGGTTGLVYKSAEWWRALTSSRYIIDNCWLPGRFRRRDHQRVLQAWHGTPLKLLGNDRIGIRRGDEYRRKTAEEVGQWDFLIAQNEYSKKIFESAYGYRGNILQIGYPRNDVLVRADDAYRHSVRQRLGIEGADRVVLYAPTWREQAKGLFRELDFDAVTSFLGPTGRLLVRGHPNVVKYGRGVAGERLLDVTLYPQLSDLYLASDVMITDYSSTMFDFSVTGKPIIFFVPDLEEYSDVRRGTYFDLAASAPGPVLRTTDETIDALRDLDEVAKAHADNYRAWQQKFNPLDDGRAAERAVDALLAG</sequence>
<dbReference type="Gene3D" id="3.40.50.12580">
    <property type="match status" value="1"/>
</dbReference>
<evidence type="ECO:0000313" key="9">
    <source>
        <dbReference type="Proteomes" id="UP000319263"/>
    </source>
</evidence>
<name>A0A516Q0F3_9ACTN</name>